<keyword evidence="4" id="KW-1185">Reference proteome</keyword>
<dbReference type="EMBL" id="JAATEJ010000004">
    <property type="protein sequence ID" value="NJP43204.1"/>
    <property type="molecule type" value="Genomic_DNA"/>
</dbReference>
<evidence type="ECO:0000256" key="2">
    <source>
        <dbReference type="ARBA" id="ARBA00049106"/>
    </source>
</evidence>
<gene>
    <name evidence="3" type="ORF">HCN08_07270</name>
</gene>
<organism evidence="3 4">
    <name type="scientific">Actinacidiphila epipremni</name>
    <dbReference type="NCBI Taxonomy" id="2053013"/>
    <lineage>
        <taxon>Bacteria</taxon>
        <taxon>Bacillati</taxon>
        <taxon>Actinomycetota</taxon>
        <taxon>Actinomycetes</taxon>
        <taxon>Kitasatosporales</taxon>
        <taxon>Streptomycetaceae</taxon>
        <taxon>Actinacidiphila</taxon>
    </lineage>
</organism>
<dbReference type="InterPro" id="IPR004378">
    <property type="entry name" value="F420H2_quin_Rdtase"/>
</dbReference>
<dbReference type="NCBIfam" id="TIGR00026">
    <property type="entry name" value="hi_GC_TIGR00026"/>
    <property type="match status" value="1"/>
</dbReference>
<proteinExistence type="inferred from homology"/>
<dbReference type="Proteomes" id="UP000734511">
    <property type="component" value="Unassembled WGS sequence"/>
</dbReference>
<dbReference type="PANTHER" id="PTHR39428:SF1">
    <property type="entry name" value="F420H(2)-DEPENDENT QUINONE REDUCTASE RV1261C"/>
    <property type="match status" value="1"/>
</dbReference>
<evidence type="ECO:0000313" key="4">
    <source>
        <dbReference type="Proteomes" id="UP000734511"/>
    </source>
</evidence>
<reference evidence="3 4" key="1">
    <citation type="submission" date="2020-03" db="EMBL/GenBank/DDBJ databases">
        <title>WGS of actinomycetes isolated from Thailand.</title>
        <authorList>
            <person name="Thawai C."/>
        </authorList>
    </citation>
    <scope>NUCLEOTIDE SEQUENCE [LARGE SCALE GENOMIC DNA]</scope>
    <source>
        <strain evidence="3 4">PRB2-1</strain>
    </source>
</reference>
<dbReference type="InterPro" id="IPR012349">
    <property type="entry name" value="Split_barrel_FMN-bd"/>
</dbReference>
<comment type="catalytic activity">
    <reaction evidence="2">
        <text>oxidized coenzyme F420-(gamma-L-Glu)(n) + a quinol + H(+) = reduced coenzyme F420-(gamma-L-Glu)(n) + a quinone</text>
        <dbReference type="Rhea" id="RHEA:39663"/>
        <dbReference type="Rhea" id="RHEA-COMP:12939"/>
        <dbReference type="Rhea" id="RHEA-COMP:14378"/>
        <dbReference type="ChEBI" id="CHEBI:15378"/>
        <dbReference type="ChEBI" id="CHEBI:24646"/>
        <dbReference type="ChEBI" id="CHEBI:132124"/>
        <dbReference type="ChEBI" id="CHEBI:133980"/>
        <dbReference type="ChEBI" id="CHEBI:139511"/>
    </reaction>
</comment>
<accession>A0ABX0ZHA2</accession>
<name>A0ABX0ZHA2_9ACTN</name>
<protein>
    <submittedName>
        <fullName evidence="3">Nitroreductase family deazaflavin-dependent oxidoreductase</fullName>
    </submittedName>
</protein>
<dbReference type="Pfam" id="PF04075">
    <property type="entry name" value="F420H2_quin_red"/>
    <property type="match status" value="1"/>
</dbReference>
<evidence type="ECO:0000313" key="3">
    <source>
        <dbReference type="EMBL" id="NJP43204.1"/>
    </source>
</evidence>
<evidence type="ECO:0000256" key="1">
    <source>
        <dbReference type="ARBA" id="ARBA00008710"/>
    </source>
</evidence>
<dbReference type="RefSeq" id="WP_167982089.1">
    <property type="nucleotide sequence ID" value="NZ_JAATEJ010000004.1"/>
</dbReference>
<sequence>MGEPRSARGSAADVDRATIEEFRANGGRVGGPLAGSPLGLVHHVGARSGVARVTPLVCSPWGEGRWVVVASNGGAPAHPGWCHNLRAHPRTWLEVGTGTLPVLAEEWDDATREALWPELVARHPAVGGFQAGTARRIPVFWLTRLDRSHQPRR</sequence>
<comment type="similarity">
    <text evidence="1">Belongs to the F420H(2)-dependent quinone reductase family.</text>
</comment>
<dbReference type="Gene3D" id="2.30.110.10">
    <property type="entry name" value="Electron Transport, Fmn-binding Protein, Chain A"/>
    <property type="match status" value="1"/>
</dbReference>
<dbReference type="PANTHER" id="PTHR39428">
    <property type="entry name" value="F420H(2)-DEPENDENT QUINONE REDUCTASE RV1261C"/>
    <property type="match status" value="1"/>
</dbReference>
<comment type="caution">
    <text evidence="3">The sequence shown here is derived from an EMBL/GenBank/DDBJ whole genome shotgun (WGS) entry which is preliminary data.</text>
</comment>